<sequence length="101" mass="11540">MRGRQLQSTKKWAHNPYPPASVSFGPGFAFSPQRPIHPDIRPKRSSPARLLADPNTYSRTTFVRRRIFADRREVVIIGMVSMGLCLQSLAARPMFPYLRDV</sequence>
<evidence type="ECO:0000313" key="2">
    <source>
        <dbReference type="EMBL" id="PBK90930.1"/>
    </source>
</evidence>
<dbReference type="Proteomes" id="UP000217790">
    <property type="component" value="Unassembled WGS sequence"/>
</dbReference>
<dbReference type="InParanoid" id="A0A2H3D9Z7"/>
<gene>
    <name evidence="2" type="ORF">ARMGADRAFT_283342</name>
</gene>
<accession>A0A2H3D9Z7</accession>
<dbReference type="AlphaFoldDB" id="A0A2H3D9Z7"/>
<name>A0A2H3D9Z7_ARMGA</name>
<reference evidence="3" key="1">
    <citation type="journal article" date="2017" name="Nat. Ecol. Evol.">
        <title>Genome expansion and lineage-specific genetic innovations in the forest pathogenic fungi Armillaria.</title>
        <authorList>
            <person name="Sipos G."/>
            <person name="Prasanna A.N."/>
            <person name="Walter M.C."/>
            <person name="O'Connor E."/>
            <person name="Balint B."/>
            <person name="Krizsan K."/>
            <person name="Kiss B."/>
            <person name="Hess J."/>
            <person name="Varga T."/>
            <person name="Slot J."/>
            <person name="Riley R."/>
            <person name="Boka B."/>
            <person name="Rigling D."/>
            <person name="Barry K."/>
            <person name="Lee J."/>
            <person name="Mihaltcheva S."/>
            <person name="LaButti K."/>
            <person name="Lipzen A."/>
            <person name="Waldron R."/>
            <person name="Moloney N.M."/>
            <person name="Sperisen C."/>
            <person name="Kredics L."/>
            <person name="Vagvoelgyi C."/>
            <person name="Patrignani A."/>
            <person name="Fitzpatrick D."/>
            <person name="Nagy I."/>
            <person name="Doyle S."/>
            <person name="Anderson J.B."/>
            <person name="Grigoriev I.V."/>
            <person name="Gueldener U."/>
            <person name="Muensterkoetter M."/>
            <person name="Nagy L.G."/>
        </authorList>
    </citation>
    <scope>NUCLEOTIDE SEQUENCE [LARGE SCALE GENOMIC DNA]</scope>
    <source>
        <strain evidence="3">Ar21-2</strain>
    </source>
</reference>
<organism evidence="2 3">
    <name type="scientific">Armillaria gallica</name>
    <name type="common">Bulbous honey fungus</name>
    <name type="synonym">Armillaria bulbosa</name>
    <dbReference type="NCBI Taxonomy" id="47427"/>
    <lineage>
        <taxon>Eukaryota</taxon>
        <taxon>Fungi</taxon>
        <taxon>Dikarya</taxon>
        <taxon>Basidiomycota</taxon>
        <taxon>Agaricomycotina</taxon>
        <taxon>Agaricomycetes</taxon>
        <taxon>Agaricomycetidae</taxon>
        <taxon>Agaricales</taxon>
        <taxon>Marasmiineae</taxon>
        <taxon>Physalacriaceae</taxon>
        <taxon>Armillaria</taxon>
    </lineage>
</organism>
<evidence type="ECO:0000256" key="1">
    <source>
        <dbReference type="SAM" id="Phobius"/>
    </source>
</evidence>
<dbReference type="EMBL" id="KZ293663">
    <property type="protein sequence ID" value="PBK90930.1"/>
    <property type="molecule type" value="Genomic_DNA"/>
</dbReference>
<keyword evidence="1" id="KW-1133">Transmembrane helix</keyword>
<keyword evidence="3" id="KW-1185">Reference proteome</keyword>
<proteinExistence type="predicted"/>
<feature type="transmembrane region" description="Helical" evidence="1">
    <location>
        <begin position="74"/>
        <end position="95"/>
    </location>
</feature>
<keyword evidence="1" id="KW-0812">Transmembrane</keyword>
<evidence type="ECO:0000313" key="3">
    <source>
        <dbReference type="Proteomes" id="UP000217790"/>
    </source>
</evidence>
<keyword evidence="1" id="KW-0472">Membrane</keyword>
<protein>
    <submittedName>
        <fullName evidence="2">Uncharacterized protein</fullName>
    </submittedName>
</protein>